<reference evidence="3 4" key="1">
    <citation type="journal article" date="2019" name="J. Hered.">
        <title>An Improved Genome Assembly for Drosophila navojoa, the Basal Species in the mojavensis Cluster.</title>
        <authorList>
            <person name="Vanderlinde T."/>
            <person name="Dupim E.G."/>
            <person name="Nazario-Yepiz N.O."/>
            <person name="Carvalho A.B."/>
        </authorList>
    </citation>
    <scope>NUCLEOTIDE SEQUENCE [LARGE SCALE GENOMIC DNA]</scope>
    <source>
        <strain evidence="3">Navoj_Jal97</strain>
        <tissue evidence="3">Whole organism</tissue>
    </source>
</reference>
<evidence type="ECO:0000259" key="2">
    <source>
        <dbReference type="PROSITE" id="PS50106"/>
    </source>
</evidence>
<comment type="caution">
    <text evidence="3">The sequence shown here is derived from an EMBL/GenBank/DDBJ whole genome shotgun (WGS) entry which is preliminary data.</text>
</comment>
<feature type="compositionally biased region" description="Low complexity" evidence="1">
    <location>
        <begin position="327"/>
        <end position="336"/>
    </location>
</feature>
<dbReference type="PANTHER" id="PTHR23175:SF23">
    <property type="entry name" value="PDZ DOMAIN-CONTAINING PROTEIN"/>
    <property type="match status" value="1"/>
</dbReference>
<feature type="compositionally biased region" description="Low complexity" evidence="1">
    <location>
        <begin position="247"/>
        <end position="256"/>
    </location>
</feature>
<dbReference type="EMBL" id="LSRL02000856">
    <property type="protein sequence ID" value="TDG39709.1"/>
    <property type="molecule type" value="Genomic_DNA"/>
</dbReference>
<protein>
    <recommendedName>
        <fullName evidence="2">PDZ domain-containing protein</fullName>
    </recommendedName>
</protein>
<dbReference type="STRING" id="7232.A0A484ASX7"/>
<dbReference type="Pfam" id="PF00595">
    <property type="entry name" value="PDZ"/>
    <property type="match status" value="1"/>
</dbReference>
<name>A0A484ASX7_DRONA</name>
<evidence type="ECO:0000313" key="3">
    <source>
        <dbReference type="EMBL" id="TDG39709.1"/>
    </source>
</evidence>
<dbReference type="SMART" id="SM00228">
    <property type="entry name" value="PDZ"/>
    <property type="match status" value="1"/>
</dbReference>
<feature type="compositionally biased region" description="Basic residues" evidence="1">
    <location>
        <begin position="281"/>
        <end position="290"/>
    </location>
</feature>
<dbReference type="AlphaFoldDB" id="A0A484ASX7"/>
<accession>A0A484ASX7</accession>
<dbReference type="SUPFAM" id="SSF50156">
    <property type="entry name" value="PDZ domain-like"/>
    <property type="match status" value="1"/>
</dbReference>
<evidence type="ECO:0000313" key="4">
    <source>
        <dbReference type="Proteomes" id="UP000295192"/>
    </source>
</evidence>
<feature type="compositionally biased region" description="Polar residues" evidence="1">
    <location>
        <begin position="263"/>
        <end position="280"/>
    </location>
</feature>
<dbReference type="PROSITE" id="PS50106">
    <property type="entry name" value="PDZ"/>
    <property type="match status" value="1"/>
</dbReference>
<keyword evidence="4" id="KW-1185">Reference proteome</keyword>
<proteinExistence type="predicted"/>
<evidence type="ECO:0000256" key="1">
    <source>
        <dbReference type="SAM" id="MobiDB-lite"/>
    </source>
</evidence>
<dbReference type="InterPro" id="IPR001478">
    <property type="entry name" value="PDZ"/>
</dbReference>
<dbReference type="OrthoDB" id="6281275at2759"/>
<feature type="region of interest" description="Disordered" evidence="1">
    <location>
        <begin position="247"/>
        <end position="355"/>
    </location>
</feature>
<dbReference type="PANTHER" id="PTHR23175">
    <property type="entry name" value="PDZ DOMAIN-CONTAINING PROTEIN"/>
    <property type="match status" value="1"/>
</dbReference>
<dbReference type="OMA" id="ASYMGRQ"/>
<dbReference type="Gene3D" id="2.30.42.10">
    <property type="match status" value="1"/>
</dbReference>
<sequence>MLQNSNATAAAAAAATATPSTAAAAAAAANNAAIAASSIQPKLVVIRRRQNQGFGFTLRHFIAYPPEDDAASWPQEATNAVGGGGNVGGSSGGVVGLEPTSPTSLPPYQVKAMETIFIKEVHANGPAHHANLQTGDRVLMVNNTPIAGIAYSTIVSMIKQTPSVLTLHVVPKECDVLQMHYTSIAHTPESNRLTMSAQAPQQPSMGAGHTTHSPVLLANAGAAGIKSTFPQQQLISYPAVAANTSSTASSVSPATPLHGGSRSGSITSNASGSGLPTNNSSHHHQHHHHQQQQQHPHPQRHPALAGGSSSIDFGDMAHGMRQHQHQHQQQQQLYHHQQQHHHHHQQQLLSSSFMR</sequence>
<dbReference type="InterPro" id="IPR036034">
    <property type="entry name" value="PDZ_sf"/>
</dbReference>
<dbReference type="Proteomes" id="UP000295192">
    <property type="component" value="Unassembled WGS sequence"/>
</dbReference>
<gene>
    <name evidence="3" type="ORF">AWZ03_013869</name>
</gene>
<organism evidence="3 4">
    <name type="scientific">Drosophila navojoa</name>
    <name type="common">Fruit fly</name>
    <dbReference type="NCBI Taxonomy" id="7232"/>
    <lineage>
        <taxon>Eukaryota</taxon>
        <taxon>Metazoa</taxon>
        <taxon>Ecdysozoa</taxon>
        <taxon>Arthropoda</taxon>
        <taxon>Hexapoda</taxon>
        <taxon>Insecta</taxon>
        <taxon>Pterygota</taxon>
        <taxon>Neoptera</taxon>
        <taxon>Endopterygota</taxon>
        <taxon>Diptera</taxon>
        <taxon>Brachycera</taxon>
        <taxon>Muscomorpha</taxon>
        <taxon>Ephydroidea</taxon>
        <taxon>Drosophilidae</taxon>
        <taxon>Drosophila</taxon>
    </lineage>
</organism>
<feature type="domain" description="PDZ" evidence="2">
    <location>
        <begin position="90"/>
        <end position="173"/>
    </location>
</feature>